<comment type="caution">
    <text evidence="2">The sequence shown here is derived from an EMBL/GenBank/DDBJ whole genome shotgun (WGS) entry which is preliminary data.</text>
</comment>
<feature type="compositionally biased region" description="Polar residues" evidence="1">
    <location>
        <begin position="118"/>
        <end position="128"/>
    </location>
</feature>
<evidence type="ECO:0000256" key="1">
    <source>
        <dbReference type="SAM" id="MobiDB-lite"/>
    </source>
</evidence>
<reference evidence="3" key="1">
    <citation type="journal article" date="2015" name="PLoS Genet.">
        <title>The dynamic genome and transcriptome of the human fungal pathogen Blastomyces and close relative Emmonsia.</title>
        <authorList>
            <person name="Munoz J.F."/>
            <person name="Gauthier G.M."/>
            <person name="Desjardins C.A."/>
            <person name="Gallo J.E."/>
            <person name="Holder J."/>
            <person name="Sullivan T.D."/>
            <person name="Marty A.J."/>
            <person name="Carmen J.C."/>
            <person name="Chen Z."/>
            <person name="Ding L."/>
            <person name="Gujja S."/>
            <person name="Magrini V."/>
            <person name="Misas E."/>
            <person name="Mitreva M."/>
            <person name="Priest M."/>
            <person name="Saif S."/>
            <person name="Whiston E.A."/>
            <person name="Young S."/>
            <person name="Zeng Q."/>
            <person name="Goldman W.E."/>
            <person name="Mardis E.R."/>
            <person name="Taylor J.W."/>
            <person name="McEwen J.G."/>
            <person name="Clay O.K."/>
            <person name="Klein B.S."/>
            <person name="Cuomo C.A."/>
        </authorList>
    </citation>
    <scope>NUCLEOTIDE SEQUENCE [LARGE SCALE GENOMIC DNA]</scope>
    <source>
        <strain evidence="3">UAMH 3008</strain>
    </source>
</reference>
<evidence type="ECO:0000313" key="2">
    <source>
        <dbReference type="EMBL" id="KKZ68699.1"/>
    </source>
</evidence>
<dbReference type="EMBL" id="LCZI01000067">
    <property type="protein sequence ID" value="KKZ68699.1"/>
    <property type="molecule type" value="Genomic_DNA"/>
</dbReference>
<feature type="region of interest" description="Disordered" evidence="1">
    <location>
        <begin position="105"/>
        <end position="134"/>
    </location>
</feature>
<name>A0A0G2J7R6_9EURO</name>
<dbReference type="AlphaFoldDB" id="A0A0G2J7R6"/>
<dbReference type="VEuPathDB" id="FungiDB:EMCG_05696"/>
<dbReference type="Proteomes" id="UP000034164">
    <property type="component" value="Unassembled WGS sequence"/>
</dbReference>
<protein>
    <submittedName>
        <fullName evidence="2">Uncharacterized protein</fullName>
    </submittedName>
</protein>
<evidence type="ECO:0000313" key="3">
    <source>
        <dbReference type="Proteomes" id="UP000034164"/>
    </source>
</evidence>
<proteinExistence type="predicted"/>
<sequence>MTANPRMSRWDLTRLVAVRIRIRMRRRRAISKRNDQRDNVELSLWIWLARRILPPPPLIILIITMLRRRRSMKTPNVLLQRIPIAHLQTVFILPHPACPHILRPHVKTPNPKLPPTPVTTVRQSTSRSPPSPDC</sequence>
<organism evidence="2 3">
    <name type="scientific">[Emmonsia] crescens</name>
    <dbReference type="NCBI Taxonomy" id="73230"/>
    <lineage>
        <taxon>Eukaryota</taxon>
        <taxon>Fungi</taxon>
        <taxon>Dikarya</taxon>
        <taxon>Ascomycota</taxon>
        <taxon>Pezizomycotina</taxon>
        <taxon>Eurotiomycetes</taxon>
        <taxon>Eurotiomycetidae</taxon>
        <taxon>Onygenales</taxon>
        <taxon>Ajellomycetaceae</taxon>
        <taxon>Emergomyces</taxon>
    </lineage>
</organism>
<accession>A0A0G2J7R6</accession>
<gene>
    <name evidence="2" type="ORF">EMCG_05696</name>
</gene>